<dbReference type="Gene3D" id="3.40.50.1820">
    <property type="entry name" value="alpha/beta hydrolase"/>
    <property type="match status" value="1"/>
</dbReference>
<organism evidence="4 5">
    <name type="scientific">Mycolicibacterium diernhoferi</name>
    <dbReference type="NCBI Taxonomy" id="1801"/>
    <lineage>
        <taxon>Bacteria</taxon>
        <taxon>Bacillati</taxon>
        <taxon>Actinomycetota</taxon>
        <taxon>Actinomycetes</taxon>
        <taxon>Mycobacteriales</taxon>
        <taxon>Mycobacteriaceae</taxon>
        <taxon>Mycolicibacterium</taxon>
    </lineage>
</organism>
<feature type="chain" id="PRO_5011899008" description="PE-PPE domain-containing protein" evidence="2">
    <location>
        <begin position="21"/>
        <end position="456"/>
    </location>
</feature>
<feature type="domain" description="PE-PPE" evidence="3">
    <location>
        <begin position="68"/>
        <end position="285"/>
    </location>
</feature>
<evidence type="ECO:0000256" key="1">
    <source>
        <dbReference type="SAM" id="MobiDB-lite"/>
    </source>
</evidence>
<protein>
    <recommendedName>
        <fullName evidence="3">PE-PPE domain-containing protein</fullName>
    </recommendedName>
</protein>
<sequence>MTALAALGLSVALVLGQATGATVHSLVTLVNTVIGIGGGKDATSQRLPLKLNQTLVPPGYTYIGSAYPATLDMTNSIRVGMPVLHEHLTDTLATSSGKILVAGYSEGALLVQQLKRDIARSANPPSPLDLSFLEIATPFIPNGGIYARFPGLFIPGILPGLAIPGMGPAQPTQYNTTYITNEYDPYGDFPAYLNPVALLNSLLGHHYAHIDRSYNPMDPNAEGNLVKEVPNGAGGTDTYILVPNPRLPLLGPLRDIAARLGVTPVSERFLGFIEPLLRVIVDMAYTDRLNLNPEVRKPFSLITPPHKVLEALHAVPGALREGVQNLLGRKRTPGAPEQEPDLPAAGSQDRTASAPLRSVPDPTPAPEVDAEAADETEVDAERPVTAVQKKKKFEAGPLEKALRGTIRTVFGHQKPSKKPAEKPVAETPDTPAPSEGAGSGKTDSDQDNRDDGAAAA</sequence>
<comment type="caution">
    <text evidence="4">The sequence shown here is derived from an EMBL/GenBank/DDBJ whole genome shotgun (WGS) entry which is preliminary data.</text>
</comment>
<keyword evidence="2" id="KW-0732">Signal</keyword>
<reference evidence="4 5" key="1">
    <citation type="submission" date="2016-09" db="EMBL/GenBank/DDBJ databases">
        <title>genome sequences of unsequenced Mycobacteria.</title>
        <authorList>
            <person name="Greninger A.L."/>
            <person name="Jerome K.R."/>
            <person name="Mcnair B."/>
            <person name="Wallis C."/>
            <person name="Fang F."/>
        </authorList>
    </citation>
    <scope>NUCLEOTIDE SEQUENCE [LARGE SCALE GENOMIC DNA]</scope>
    <source>
        <strain evidence="4 5">BM1</strain>
    </source>
</reference>
<gene>
    <name evidence="4" type="ORF">BV510_16340</name>
</gene>
<feature type="compositionally biased region" description="Basic and acidic residues" evidence="1">
    <location>
        <begin position="442"/>
        <end position="456"/>
    </location>
</feature>
<feature type="compositionally biased region" description="Acidic residues" evidence="1">
    <location>
        <begin position="368"/>
        <end position="378"/>
    </location>
</feature>
<accession>A0A1Q4HBA0</accession>
<evidence type="ECO:0000259" key="3">
    <source>
        <dbReference type="Pfam" id="PF08237"/>
    </source>
</evidence>
<dbReference type="AlphaFoldDB" id="A0A1Q4HBA0"/>
<dbReference type="Proteomes" id="UP000191039">
    <property type="component" value="Unassembled WGS sequence"/>
</dbReference>
<feature type="signal peptide" evidence="2">
    <location>
        <begin position="1"/>
        <end position="20"/>
    </location>
</feature>
<dbReference type="SUPFAM" id="SSF53474">
    <property type="entry name" value="alpha/beta-Hydrolases"/>
    <property type="match status" value="1"/>
</dbReference>
<proteinExistence type="predicted"/>
<evidence type="ECO:0000313" key="4">
    <source>
        <dbReference type="EMBL" id="OPE53291.1"/>
    </source>
</evidence>
<dbReference type="Pfam" id="PF08237">
    <property type="entry name" value="PE-PPE"/>
    <property type="match status" value="1"/>
</dbReference>
<evidence type="ECO:0000313" key="5">
    <source>
        <dbReference type="Proteomes" id="UP000191039"/>
    </source>
</evidence>
<dbReference type="InterPro" id="IPR013228">
    <property type="entry name" value="PE-PPE_C"/>
</dbReference>
<name>A0A1Q4HBA0_9MYCO</name>
<feature type="region of interest" description="Disordered" evidence="1">
    <location>
        <begin position="329"/>
        <end position="456"/>
    </location>
</feature>
<dbReference type="EMBL" id="MIJD01000170">
    <property type="protein sequence ID" value="OPE53291.1"/>
    <property type="molecule type" value="Genomic_DNA"/>
</dbReference>
<evidence type="ECO:0000256" key="2">
    <source>
        <dbReference type="SAM" id="SignalP"/>
    </source>
</evidence>
<dbReference type="InterPro" id="IPR029058">
    <property type="entry name" value="AB_hydrolase_fold"/>
</dbReference>